<reference evidence="1" key="1">
    <citation type="submission" date="2021-03" db="EMBL/GenBank/DDBJ databases">
        <title>Draft genome sequence of rust myrtle Austropuccinia psidii MF-1, a brazilian biotype.</title>
        <authorList>
            <person name="Quecine M.C."/>
            <person name="Pachon D.M.R."/>
            <person name="Bonatelli M.L."/>
            <person name="Correr F.H."/>
            <person name="Franceschini L.M."/>
            <person name="Leite T.F."/>
            <person name="Margarido G.R.A."/>
            <person name="Almeida C.A."/>
            <person name="Ferrarezi J.A."/>
            <person name="Labate C.A."/>
        </authorList>
    </citation>
    <scope>NUCLEOTIDE SEQUENCE</scope>
    <source>
        <strain evidence="1">MF-1</strain>
    </source>
</reference>
<dbReference type="AlphaFoldDB" id="A0A9Q3DCJ0"/>
<sequence length="115" mass="13063">MGSGNHQGALAQVKQGFPSIQGNTFPPFMYPLPKDSGMMHIWYNIPLCTIFPQQSNGDCFKTQLRHLDCSPQIHHPFQRKTFWSFSLAIPNGFQKTIQGPQQWPCRSQVVISSQD</sequence>
<comment type="caution">
    <text evidence="1">The sequence shown here is derived from an EMBL/GenBank/DDBJ whole genome shotgun (WGS) entry which is preliminary data.</text>
</comment>
<keyword evidence="2" id="KW-1185">Reference proteome</keyword>
<accession>A0A9Q3DCJ0</accession>
<evidence type="ECO:0000313" key="2">
    <source>
        <dbReference type="Proteomes" id="UP000765509"/>
    </source>
</evidence>
<proteinExistence type="predicted"/>
<gene>
    <name evidence="1" type="ORF">O181_038013</name>
</gene>
<name>A0A9Q3DCJ0_9BASI</name>
<dbReference type="EMBL" id="AVOT02014666">
    <property type="protein sequence ID" value="MBW0498298.1"/>
    <property type="molecule type" value="Genomic_DNA"/>
</dbReference>
<protein>
    <submittedName>
        <fullName evidence="1">Uncharacterized protein</fullName>
    </submittedName>
</protein>
<evidence type="ECO:0000313" key="1">
    <source>
        <dbReference type="EMBL" id="MBW0498298.1"/>
    </source>
</evidence>
<organism evidence="1 2">
    <name type="scientific">Austropuccinia psidii MF-1</name>
    <dbReference type="NCBI Taxonomy" id="1389203"/>
    <lineage>
        <taxon>Eukaryota</taxon>
        <taxon>Fungi</taxon>
        <taxon>Dikarya</taxon>
        <taxon>Basidiomycota</taxon>
        <taxon>Pucciniomycotina</taxon>
        <taxon>Pucciniomycetes</taxon>
        <taxon>Pucciniales</taxon>
        <taxon>Sphaerophragmiaceae</taxon>
        <taxon>Austropuccinia</taxon>
    </lineage>
</organism>
<dbReference type="Proteomes" id="UP000765509">
    <property type="component" value="Unassembled WGS sequence"/>
</dbReference>